<accession>A0A1I0TLJ9</accession>
<gene>
    <name evidence="2" type="ORF">SAMN04488511_11194</name>
</gene>
<keyword evidence="3" id="KW-1185">Reference proteome</keyword>
<dbReference type="STRING" id="332999.SAMN04488511_11194"/>
<dbReference type="EMBL" id="FOJM01000011">
    <property type="protein sequence ID" value="SFA52661.1"/>
    <property type="molecule type" value="Genomic_DNA"/>
</dbReference>
<name>A0A1I0TLJ9_9SPHI</name>
<sequence>MKMKQDNDLSDEPIEIKNYRPLLVVIILLLLVIIWLLVKPPVPVLPKPPSHHHEPKTERATKQKVITGTVIRYKNNPHLDINALELKTEKAGLITIDFRPHTAARVIKIGTIGEEIEATYALNPSDEVVGYQLLAIRNNRTGISQVLDDLPPPPDVPNQQIEKFNLEKPAIITDQYGGIVALRKNNLLFHFKPGLVDDIAYLIKESNTFNLEAVRRQDDQGFININYDKVYIVLRITIDNKTFLVR</sequence>
<keyword evidence="1" id="KW-0472">Membrane</keyword>
<proteinExistence type="predicted"/>
<evidence type="ECO:0000313" key="3">
    <source>
        <dbReference type="Proteomes" id="UP000198836"/>
    </source>
</evidence>
<protein>
    <submittedName>
        <fullName evidence="2">Uncharacterized protein</fullName>
    </submittedName>
</protein>
<evidence type="ECO:0000256" key="1">
    <source>
        <dbReference type="SAM" id="Phobius"/>
    </source>
</evidence>
<keyword evidence="1" id="KW-0812">Transmembrane</keyword>
<dbReference type="AlphaFoldDB" id="A0A1I0TLJ9"/>
<feature type="transmembrane region" description="Helical" evidence="1">
    <location>
        <begin position="21"/>
        <end position="38"/>
    </location>
</feature>
<reference evidence="3" key="1">
    <citation type="submission" date="2016-10" db="EMBL/GenBank/DDBJ databases">
        <authorList>
            <person name="Varghese N."/>
            <person name="Submissions S."/>
        </authorList>
    </citation>
    <scope>NUCLEOTIDE SEQUENCE [LARGE SCALE GENOMIC DNA]</scope>
    <source>
        <strain evidence="3">DSM 18130</strain>
    </source>
</reference>
<dbReference type="Proteomes" id="UP000198836">
    <property type="component" value="Unassembled WGS sequence"/>
</dbReference>
<organism evidence="2 3">
    <name type="scientific">Pedobacter suwonensis</name>
    <dbReference type="NCBI Taxonomy" id="332999"/>
    <lineage>
        <taxon>Bacteria</taxon>
        <taxon>Pseudomonadati</taxon>
        <taxon>Bacteroidota</taxon>
        <taxon>Sphingobacteriia</taxon>
        <taxon>Sphingobacteriales</taxon>
        <taxon>Sphingobacteriaceae</taxon>
        <taxon>Pedobacter</taxon>
    </lineage>
</organism>
<evidence type="ECO:0000313" key="2">
    <source>
        <dbReference type="EMBL" id="SFA52661.1"/>
    </source>
</evidence>
<keyword evidence="1" id="KW-1133">Transmembrane helix</keyword>